<dbReference type="Pfam" id="PF13639">
    <property type="entry name" value="zf-RING_2"/>
    <property type="match status" value="1"/>
</dbReference>
<feature type="region of interest" description="Disordered" evidence="2">
    <location>
        <begin position="1"/>
        <end position="31"/>
    </location>
</feature>
<accession>A0AAQ3L302</accession>
<dbReference type="AlphaFoldDB" id="A0AAQ3L302"/>
<dbReference type="GO" id="GO:0008270">
    <property type="term" value="F:zinc ion binding"/>
    <property type="evidence" value="ECO:0007669"/>
    <property type="project" value="UniProtKB-KW"/>
</dbReference>
<feature type="region of interest" description="Disordered" evidence="2">
    <location>
        <begin position="134"/>
        <end position="172"/>
    </location>
</feature>
<evidence type="ECO:0000313" key="5">
    <source>
        <dbReference type="Proteomes" id="UP001327560"/>
    </source>
</evidence>
<name>A0AAQ3L302_9LILI</name>
<dbReference type="SMART" id="SM00184">
    <property type="entry name" value="RING"/>
    <property type="match status" value="1"/>
</dbReference>
<keyword evidence="1" id="KW-0863">Zinc-finger</keyword>
<evidence type="ECO:0000256" key="1">
    <source>
        <dbReference type="PROSITE-ProRule" id="PRU00175"/>
    </source>
</evidence>
<dbReference type="EMBL" id="CP136898">
    <property type="protein sequence ID" value="WOL19160.1"/>
    <property type="molecule type" value="Genomic_DNA"/>
</dbReference>
<dbReference type="PANTHER" id="PTHR46400:SF6">
    <property type="entry name" value="OS09G0525400 PROTEIN"/>
    <property type="match status" value="1"/>
</dbReference>
<dbReference type="InterPro" id="IPR013083">
    <property type="entry name" value="Znf_RING/FYVE/PHD"/>
</dbReference>
<protein>
    <submittedName>
        <fullName evidence="4">E3 ubiquitin-protein ligase</fullName>
    </submittedName>
</protein>
<evidence type="ECO:0000256" key="2">
    <source>
        <dbReference type="SAM" id="MobiDB-lite"/>
    </source>
</evidence>
<dbReference type="SUPFAM" id="SSF57850">
    <property type="entry name" value="RING/U-box"/>
    <property type="match status" value="1"/>
</dbReference>
<feature type="compositionally biased region" description="Basic residues" evidence="2">
    <location>
        <begin position="15"/>
        <end position="24"/>
    </location>
</feature>
<dbReference type="PROSITE" id="PS50089">
    <property type="entry name" value="ZF_RING_2"/>
    <property type="match status" value="1"/>
</dbReference>
<dbReference type="FunFam" id="3.30.40.10:FF:000226">
    <property type="entry name" value="E3 ubiquitin ligase BIG BROTHER"/>
    <property type="match status" value="1"/>
</dbReference>
<keyword evidence="1" id="KW-0479">Metal-binding</keyword>
<dbReference type="PANTHER" id="PTHR46400">
    <property type="entry name" value="RING/U-BOX SUPERFAMILY PROTEIN"/>
    <property type="match status" value="1"/>
</dbReference>
<dbReference type="GO" id="GO:0046621">
    <property type="term" value="P:negative regulation of organ growth"/>
    <property type="evidence" value="ECO:0007669"/>
    <property type="project" value="InterPro"/>
</dbReference>
<keyword evidence="5" id="KW-1185">Reference proteome</keyword>
<dbReference type="GO" id="GO:0016567">
    <property type="term" value="P:protein ubiquitination"/>
    <property type="evidence" value="ECO:0007669"/>
    <property type="project" value="InterPro"/>
</dbReference>
<feature type="compositionally biased region" description="Low complexity" evidence="2">
    <location>
        <begin position="145"/>
        <end position="157"/>
    </location>
</feature>
<dbReference type="Proteomes" id="UP001327560">
    <property type="component" value="Chromosome 9"/>
</dbReference>
<dbReference type="InterPro" id="IPR033276">
    <property type="entry name" value="BB"/>
</dbReference>
<gene>
    <name evidence="4" type="ORF">Cni_G27957</name>
</gene>
<evidence type="ECO:0000313" key="4">
    <source>
        <dbReference type="EMBL" id="WOL19160.1"/>
    </source>
</evidence>
<proteinExistence type="predicted"/>
<evidence type="ECO:0000259" key="3">
    <source>
        <dbReference type="PROSITE" id="PS50089"/>
    </source>
</evidence>
<dbReference type="Gene3D" id="3.30.40.10">
    <property type="entry name" value="Zinc/RING finger domain, C3HC4 (zinc finger)"/>
    <property type="match status" value="1"/>
</dbReference>
<dbReference type="InterPro" id="IPR001841">
    <property type="entry name" value="Znf_RING"/>
</dbReference>
<feature type="domain" description="RING-type" evidence="3">
    <location>
        <begin position="220"/>
        <end position="260"/>
    </location>
</feature>
<reference evidence="4 5" key="1">
    <citation type="submission" date="2023-10" db="EMBL/GenBank/DDBJ databases">
        <title>Chromosome-scale genome assembly provides insights into flower coloration mechanisms of Canna indica.</title>
        <authorList>
            <person name="Li C."/>
        </authorList>
    </citation>
    <scope>NUCLEOTIDE SEQUENCE [LARGE SCALE GENOMIC DNA]</scope>
    <source>
        <tissue evidence="4">Flower</tissue>
    </source>
</reference>
<organism evidence="4 5">
    <name type="scientific">Canna indica</name>
    <name type="common">Indian-shot</name>
    <dbReference type="NCBI Taxonomy" id="4628"/>
    <lineage>
        <taxon>Eukaryota</taxon>
        <taxon>Viridiplantae</taxon>
        <taxon>Streptophyta</taxon>
        <taxon>Embryophyta</taxon>
        <taxon>Tracheophyta</taxon>
        <taxon>Spermatophyta</taxon>
        <taxon>Magnoliopsida</taxon>
        <taxon>Liliopsida</taxon>
        <taxon>Zingiberales</taxon>
        <taxon>Cannaceae</taxon>
        <taxon>Canna</taxon>
    </lineage>
</organism>
<keyword evidence="1" id="KW-0862">Zinc</keyword>
<dbReference type="GO" id="GO:0004842">
    <property type="term" value="F:ubiquitin-protein transferase activity"/>
    <property type="evidence" value="ECO:0007669"/>
    <property type="project" value="InterPro"/>
</dbReference>
<sequence>MILQIAGESRESKGRKDHHNHKSQQKSSSSMVNMVIELPIDEKQEVTIHHARNPGPNILEENIEDPYLNLDDVAVQAMIYLSLQENSHNNQSNASGSGSQSNHGISLRNHDEALARQYQLLEDWSADASQNVLHEPQSGENTPESSSSTMSGGSSSTDTHEGVTRQDSVNPDDMSYEQLQSLEEEMGSESRGFTDEAISWLQPLEHRIGFLNFFSRKRKCVICQSSYKGKKLMTLPCKHCYHSHCIKRWLKERKACPVCKEEISYLV</sequence>
<feature type="compositionally biased region" description="Polar residues" evidence="2">
    <location>
        <begin position="134"/>
        <end position="144"/>
    </location>
</feature>
<dbReference type="GO" id="GO:0031624">
    <property type="term" value="F:ubiquitin conjugating enzyme binding"/>
    <property type="evidence" value="ECO:0007669"/>
    <property type="project" value="TreeGrafter"/>
</dbReference>